<gene>
    <name evidence="2" type="ORF">IHBHHGIJ_00815</name>
    <name evidence="1" type="ORF">KFEGEMFD_00336</name>
</gene>
<name>A0A5S9MV74_9GAMM</name>
<evidence type="ECO:0000313" key="4">
    <source>
        <dbReference type="Proteomes" id="UP000439591"/>
    </source>
</evidence>
<dbReference type="Proteomes" id="UP000439591">
    <property type="component" value="Unassembled WGS sequence"/>
</dbReference>
<dbReference type="Proteomes" id="UP000435877">
    <property type="component" value="Unassembled WGS sequence"/>
</dbReference>
<reference evidence="3 4" key="1">
    <citation type="submission" date="2019-11" db="EMBL/GenBank/DDBJ databases">
        <authorList>
            <person name="Holert J."/>
        </authorList>
    </citation>
    <scope>NUCLEOTIDE SEQUENCE [LARGE SCALE GENOMIC DNA]</scope>
    <source>
        <strain evidence="1">BC3_2A</strain>
        <strain evidence="2">SB11_1A</strain>
    </source>
</reference>
<dbReference type="EMBL" id="CACSIK010000001">
    <property type="protein sequence ID" value="CAA0085229.1"/>
    <property type="molecule type" value="Genomic_DNA"/>
</dbReference>
<keyword evidence="3" id="KW-1185">Reference proteome</keyword>
<evidence type="ECO:0000313" key="3">
    <source>
        <dbReference type="Proteomes" id="UP000435877"/>
    </source>
</evidence>
<dbReference type="AlphaFoldDB" id="A0A5S9MV74"/>
<evidence type="ECO:0000313" key="1">
    <source>
        <dbReference type="EMBL" id="CAA0080945.1"/>
    </source>
</evidence>
<evidence type="ECO:0000313" key="2">
    <source>
        <dbReference type="EMBL" id="CAA0085229.1"/>
    </source>
</evidence>
<sequence>MKGHWLSDFSSIDKRSVVSLINLNPRQGPYKHAKLAAEKRGGTAKAPHLFVQSLRSFLHKNALHFVCP</sequence>
<dbReference type="EMBL" id="CACSIM010000001">
    <property type="protein sequence ID" value="CAA0080945.1"/>
    <property type="molecule type" value="Genomic_DNA"/>
</dbReference>
<accession>A0A5S9MV74</accession>
<protein>
    <submittedName>
        <fullName evidence="1">Uncharacterized protein</fullName>
    </submittedName>
</protein>
<organism evidence="1 4">
    <name type="scientific">Zhongshania aliphaticivorans</name>
    <dbReference type="NCBI Taxonomy" id="1470434"/>
    <lineage>
        <taxon>Bacteria</taxon>
        <taxon>Pseudomonadati</taxon>
        <taxon>Pseudomonadota</taxon>
        <taxon>Gammaproteobacteria</taxon>
        <taxon>Cellvibrionales</taxon>
        <taxon>Spongiibacteraceae</taxon>
        <taxon>Zhongshania</taxon>
    </lineage>
</organism>
<proteinExistence type="predicted"/>